<evidence type="ECO:0000313" key="1">
    <source>
        <dbReference type="EMBL" id="RXF69222.1"/>
    </source>
</evidence>
<protein>
    <submittedName>
        <fullName evidence="1">Uncharacterized protein</fullName>
    </submittedName>
</protein>
<accession>A0A4V1KI26</accession>
<name>A0A4V1KI26_9HYPH</name>
<evidence type="ECO:0000313" key="2">
    <source>
        <dbReference type="Proteomes" id="UP000289708"/>
    </source>
</evidence>
<gene>
    <name evidence="1" type="ORF">EK403_18725</name>
</gene>
<dbReference type="AlphaFoldDB" id="A0A4V1KI26"/>
<dbReference type="EMBL" id="RYFI01000022">
    <property type="protein sequence ID" value="RXF69222.1"/>
    <property type="molecule type" value="Genomic_DNA"/>
</dbReference>
<proteinExistence type="predicted"/>
<dbReference type="Proteomes" id="UP000289708">
    <property type="component" value="Unassembled WGS sequence"/>
</dbReference>
<sequence length="101" mass="10785">MKYLGTIRRNGALGVTALAGTLELECYEQNGGGMVIGSGEVEAHQSTIAMFKLKDNLDFVTDDGHKINLLLSDRKRLPSGTIAHITATGDLPSKKSGILGW</sequence>
<reference evidence="1 2" key="1">
    <citation type="submission" date="2018-12" db="EMBL/GenBank/DDBJ databases">
        <title>bacterium Hansschlegelia zhihuaiae S113.</title>
        <authorList>
            <person name="He J."/>
        </authorList>
    </citation>
    <scope>NUCLEOTIDE SEQUENCE [LARGE SCALE GENOMIC DNA]</scope>
    <source>
        <strain evidence="1 2">S 113</strain>
    </source>
</reference>
<comment type="caution">
    <text evidence="1">The sequence shown here is derived from an EMBL/GenBank/DDBJ whole genome shotgun (WGS) entry which is preliminary data.</text>
</comment>
<keyword evidence="2" id="KW-1185">Reference proteome</keyword>
<organism evidence="1 2">
    <name type="scientific">Hansschlegelia zhihuaiae</name>
    <dbReference type="NCBI Taxonomy" id="405005"/>
    <lineage>
        <taxon>Bacteria</taxon>
        <taxon>Pseudomonadati</taxon>
        <taxon>Pseudomonadota</taxon>
        <taxon>Alphaproteobacteria</taxon>
        <taxon>Hyphomicrobiales</taxon>
        <taxon>Methylopilaceae</taxon>
        <taxon>Hansschlegelia</taxon>
    </lineage>
</organism>
<dbReference type="RefSeq" id="WP_128778988.1">
    <property type="nucleotide sequence ID" value="NZ_RYFI01000022.1"/>
</dbReference>